<dbReference type="RefSeq" id="WP_040373339.1">
    <property type="nucleotide sequence ID" value="NZ_CP068053.1"/>
</dbReference>
<reference evidence="1 2" key="1">
    <citation type="submission" date="2021-01" db="EMBL/GenBank/DDBJ databases">
        <title>FDA dAtabase for Regulatory Grade micrObial Sequences (FDA-ARGOS): Supporting development and validation of Infectious Disease Dx tests.</title>
        <authorList>
            <person name="Nelson B."/>
            <person name="Plummer A."/>
            <person name="Tallon L."/>
            <person name="Sadzewicz L."/>
            <person name="Zhao X."/>
            <person name="Boylan J."/>
            <person name="Ott S."/>
            <person name="Bowen H."/>
            <person name="Vavikolanu K."/>
            <person name="Mehta A."/>
            <person name="Aluvathingal J."/>
            <person name="Nadendla S."/>
            <person name="Myers T."/>
            <person name="Yan Y."/>
            <person name="Sichtig H."/>
        </authorList>
    </citation>
    <scope>NUCLEOTIDE SEQUENCE [LARGE SCALE GENOMIC DNA]</scope>
    <source>
        <strain evidence="1 2">FDAARGOS_1161</strain>
    </source>
</reference>
<evidence type="ECO:0000313" key="2">
    <source>
        <dbReference type="Proteomes" id="UP000595254"/>
    </source>
</evidence>
<name>A0A974NP28_PERPY</name>
<dbReference type="Proteomes" id="UP000595254">
    <property type="component" value="Chromosome"/>
</dbReference>
<protein>
    <submittedName>
        <fullName evidence="1">Uncharacterized protein</fullName>
    </submittedName>
</protein>
<organism evidence="1 2">
    <name type="scientific">Peribacillus psychrosaccharolyticus</name>
    <name type="common">Bacillus psychrosaccharolyticus</name>
    <dbReference type="NCBI Taxonomy" id="1407"/>
    <lineage>
        <taxon>Bacteria</taxon>
        <taxon>Bacillati</taxon>
        <taxon>Bacillota</taxon>
        <taxon>Bacilli</taxon>
        <taxon>Bacillales</taxon>
        <taxon>Bacillaceae</taxon>
        <taxon>Peribacillus</taxon>
    </lineage>
</organism>
<dbReference type="KEGG" id="ppsr:I6J18_06140"/>
<keyword evidence="2" id="KW-1185">Reference proteome</keyword>
<dbReference type="AlphaFoldDB" id="A0A974NP28"/>
<sequence length="146" mass="16392">MKKGLVIILFLIFLIGIYFITSHSDPPVPNVTTNNKIVPTAPASYCWNGLLRAECVDTISPPEIIKHHNLKPIVVSAEAKIKVEFKTEPLKDTLRASIWIQDQPSESAVINHHFLTAPKEKGVYIFDFFASWGKGDANYVFVIEVQ</sequence>
<evidence type="ECO:0000313" key="1">
    <source>
        <dbReference type="EMBL" id="QQT01444.1"/>
    </source>
</evidence>
<dbReference type="EMBL" id="CP068053">
    <property type="protein sequence ID" value="QQT01444.1"/>
    <property type="molecule type" value="Genomic_DNA"/>
</dbReference>
<gene>
    <name evidence="1" type="ORF">I6J18_06140</name>
</gene>
<proteinExistence type="predicted"/>
<accession>A0A974NP28</accession>